<dbReference type="AlphaFoldDB" id="A0A506U730"/>
<name>A0A506U730_9HYPH</name>
<accession>A0A506U730</accession>
<dbReference type="Gene3D" id="3.10.129.10">
    <property type="entry name" value="Hotdog Thioesterase"/>
    <property type="match status" value="1"/>
</dbReference>
<keyword evidence="2" id="KW-1185">Reference proteome</keyword>
<proteinExistence type="predicted"/>
<evidence type="ECO:0000313" key="1">
    <source>
        <dbReference type="EMBL" id="TPW29308.1"/>
    </source>
</evidence>
<protein>
    <submittedName>
        <fullName evidence="1">Dehydratase</fullName>
    </submittedName>
</protein>
<dbReference type="EMBL" id="VHLH01000012">
    <property type="protein sequence ID" value="TPW29308.1"/>
    <property type="molecule type" value="Genomic_DNA"/>
</dbReference>
<dbReference type="SUPFAM" id="SSF54637">
    <property type="entry name" value="Thioesterase/thiol ester dehydrase-isomerase"/>
    <property type="match status" value="1"/>
</dbReference>
<organism evidence="1 2">
    <name type="scientific">Pararhizobium mangrovi</name>
    <dbReference type="NCBI Taxonomy" id="2590452"/>
    <lineage>
        <taxon>Bacteria</taxon>
        <taxon>Pseudomonadati</taxon>
        <taxon>Pseudomonadota</taxon>
        <taxon>Alphaproteobacteria</taxon>
        <taxon>Hyphomicrobiales</taxon>
        <taxon>Rhizobiaceae</taxon>
        <taxon>Rhizobium/Agrobacterium group</taxon>
        <taxon>Pararhizobium</taxon>
    </lineage>
</organism>
<sequence>MIDLESWFASGRRLRLGSRHFDEAEILSFARKYDPQRFDAEAARDTMFGGLCASGWHTTAAWMRANVDHWQARLAEARANGEAVPEFGPSPGFRELSWPRPVYAGETVTFHFAAIRSRALASRPGWHLMEHYGEGESEDGTLVMRFEGLFMVRP</sequence>
<gene>
    <name evidence="1" type="ORF">FJU11_07825</name>
</gene>
<evidence type="ECO:0000313" key="2">
    <source>
        <dbReference type="Proteomes" id="UP000320314"/>
    </source>
</evidence>
<comment type="caution">
    <text evidence="1">The sequence shown here is derived from an EMBL/GenBank/DDBJ whole genome shotgun (WGS) entry which is preliminary data.</text>
</comment>
<dbReference type="OrthoDB" id="9797938at2"/>
<dbReference type="Proteomes" id="UP000320314">
    <property type="component" value="Unassembled WGS sequence"/>
</dbReference>
<reference evidence="1 2" key="1">
    <citation type="submission" date="2019-06" db="EMBL/GenBank/DDBJ databases">
        <authorList>
            <person name="Li M."/>
        </authorList>
    </citation>
    <scope>NUCLEOTIDE SEQUENCE [LARGE SCALE GENOMIC DNA]</scope>
    <source>
        <strain evidence="1 2">BGMRC6574</strain>
    </source>
</reference>
<dbReference type="InterPro" id="IPR029069">
    <property type="entry name" value="HotDog_dom_sf"/>
</dbReference>